<evidence type="ECO:0000256" key="11">
    <source>
        <dbReference type="ARBA" id="ARBA00022943"/>
    </source>
</evidence>
<comment type="subcellular location">
    <subcellularLocation>
        <location evidence="1">Golgi apparatus membrane</location>
        <topology evidence="1">Peripheral membrane protein</topology>
    </subcellularLocation>
</comment>
<feature type="region of interest" description="Disordered" evidence="22">
    <location>
        <begin position="12"/>
        <end position="35"/>
    </location>
</feature>
<evidence type="ECO:0000256" key="13">
    <source>
        <dbReference type="ARBA" id="ARBA00023136"/>
    </source>
</evidence>
<evidence type="ECO:0000256" key="9">
    <source>
        <dbReference type="ARBA" id="ARBA00022840"/>
    </source>
</evidence>
<evidence type="ECO:0000256" key="16">
    <source>
        <dbReference type="ARBA" id="ARBA00047899"/>
    </source>
</evidence>
<keyword evidence="14" id="KW-0131">Cell cycle</keyword>
<dbReference type="PANTHER" id="PTHR11042">
    <property type="entry name" value="EUKARYOTIC TRANSLATION INITIATION FACTOR 2-ALPHA KINASE EIF2-ALPHA KINASE -RELATED"/>
    <property type="match status" value="1"/>
</dbReference>
<evidence type="ECO:0000256" key="2">
    <source>
        <dbReference type="ARBA" id="ARBA00012513"/>
    </source>
</evidence>
<organism evidence="24 25">
    <name type="scientific">Plectus sambesii</name>
    <dbReference type="NCBI Taxonomy" id="2011161"/>
    <lineage>
        <taxon>Eukaryota</taxon>
        <taxon>Metazoa</taxon>
        <taxon>Ecdysozoa</taxon>
        <taxon>Nematoda</taxon>
        <taxon>Chromadorea</taxon>
        <taxon>Plectida</taxon>
        <taxon>Plectina</taxon>
        <taxon>Plectoidea</taxon>
        <taxon>Plectidae</taxon>
        <taxon>Plectus</taxon>
    </lineage>
</organism>
<dbReference type="SMART" id="SM00220">
    <property type="entry name" value="S_TKc"/>
    <property type="match status" value="1"/>
</dbReference>
<keyword evidence="7 21" id="KW-0547">Nucleotide-binding</keyword>
<evidence type="ECO:0000256" key="7">
    <source>
        <dbReference type="ARBA" id="ARBA00022741"/>
    </source>
</evidence>
<feature type="compositionally biased region" description="Polar residues" evidence="22">
    <location>
        <begin position="21"/>
        <end position="35"/>
    </location>
</feature>
<accession>A0A914UZS3</accession>
<dbReference type="PROSITE" id="PS00107">
    <property type="entry name" value="PROTEIN_KINASE_ATP"/>
    <property type="match status" value="1"/>
</dbReference>
<evidence type="ECO:0000256" key="17">
    <source>
        <dbReference type="ARBA" id="ARBA00048679"/>
    </source>
</evidence>
<feature type="binding site" evidence="21">
    <location>
        <position position="130"/>
    </location>
    <ligand>
        <name>ATP</name>
        <dbReference type="ChEBI" id="CHEBI:30616"/>
    </ligand>
</feature>
<dbReference type="SUPFAM" id="SSF56112">
    <property type="entry name" value="Protein kinase-like (PK-like)"/>
    <property type="match status" value="1"/>
</dbReference>
<keyword evidence="9 21" id="KW-0067">ATP-binding</keyword>
<proteinExistence type="inferred from homology"/>
<dbReference type="GO" id="GO:0048477">
    <property type="term" value="P:oogenesis"/>
    <property type="evidence" value="ECO:0007669"/>
    <property type="project" value="UniProtKB-KW"/>
</dbReference>
<dbReference type="InterPro" id="IPR017441">
    <property type="entry name" value="Protein_kinase_ATP_BS"/>
</dbReference>
<dbReference type="PROSITE" id="PS00108">
    <property type="entry name" value="PROTEIN_KINASE_ST"/>
    <property type="match status" value="1"/>
</dbReference>
<keyword evidence="10" id="KW-0460">Magnesium</keyword>
<evidence type="ECO:0000256" key="10">
    <source>
        <dbReference type="ARBA" id="ARBA00022842"/>
    </source>
</evidence>
<protein>
    <recommendedName>
        <fullName evidence="19">Membrane-associated tyrosine- and threonine-specific cdc2-inhibitory kinase</fullName>
        <ecNumber evidence="2">2.7.11.1</ecNumber>
    </recommendedName>
    <alternativeName>
        <fullName evidence="18">Membrane-associated tyrosine- and threonine-specific cdc2-inhibitory kinase wee-1.3</fullName>
    </alternativeName>
    <alternativeName>
        <fullName evidence="20">Myt1 kinase</fullName>
    </alternativeName>
</protein>
<keyword evidence="3" id="KW-0723">Serine/threonine-protein kinase</keyword>
<keyword evidence="11" id="KW-0896">Oogenesis</keyword>
<evidence type="ECO:0000313" key="25">
    <source>
        <dbReference type="WBParaSite" id="PSAMB.scaffold1401size32027.g12878.t1"/>
    </source>
</evidence>
<evidence type="ECO:0000256" key="12">
    <source>
        <dbReference type="ARBA" id="ARBA00023034"/>
    </source>
</evidence>
<dbReference type="GO" id="GO:0046872">
    <property type="term" value="F:metal ion binding"/>
    <property type="evidence" value="ECO:0007669"/>
    <property type="project" value="UniProtKB-KW"/>
</dbReference>
<dbReference type="GO" id="GO:0051321">
    <property type="term" value="P:meiotic cell cycle"/>
    <property type="evidence" value="ECO:0007669"/>
    <property type="project" value="TreeGrafter"/>
</dbReference>
<keyword evidence="24" id="KW-1185">Reference proteome</keyword>
<keyword evidence="13" id="KW-0472">Membrane</keyword>
<keyword evidence="11" id="KW-0221">Differentiation</keyword>
<evidence type="ECO:0000256" key="18">
    <source>
        <dbReference type="ARBA" id="ARBA00071413"/>
    </source>
</evidence>
<keyword evidence="5" id="KW-0808">Transferase</keyword>
<comment type="catalytic activity">
    <reaction evidence="17">
        <text>L-seryl-[protein] + ATP = O-phospho-L-seryl-[protein] + ADP + H(+)</text>
        <dbReference type="Rhea" id="RHEA:17989"/>
        <dbReference type="Rhea" id="RHEA-COMP:9863"/>
        <dbReference type="Rhea" id="RHEA-COMP:11604"/>
        <dbReference type="ChEBI" id="CHEBI:15378"/>
        <dbReference type="ChEBI" id="CHEBI:29999"/>
        <dbReference type="ChEBI" id="CHEBI:30616"/>
        <dbReference type="ChEBI" id="CHEBI:83421"/>
        <dbReference type="ChEBI" id="CHEBI:456216"/>
        <dbReference type="EC" id="2.7.11.1"/>
    </reaction>
</comment>
<dbReference type="Pfam" id="PF00069">
    <property type="entry name" value="Pkinase"/>
    <property type="match status" value="1"/>
</dbReference>
<dbReference type="InterPro" id="IPR000719">
    <property type="entry name" value="Prot_kinase_dom"/>
</dbReference>
<reference evidence="25" key="1">
    <citation type="submission" date="2022-11" db="UniProtKB">
        <authorList>
            <consortium name="WormBaseParasite"/>
        </authorList>
    </citation>
    <scope>IDENTIFICATION</scope>
</reference>
<keyword evidence="4" id="KW-0597">Phosphoprotein</keyword>
<sequence>MMDLHTPPVVAARPTPKFYNSGDSPLSTKKNRTRTTPLNRYRPVHAIARTAPAVSRVYPRRYSLQKPHFISFKTRSDNLLDRITSRHYDESSSECYFDQCFEKEKKLGEGSFGEVFRVRSKEDGRRYAVKRALERFRNANDRQLKLIEVQKHELLPKHCNLVNFVRAWEENGRLYIQTELCECSLSEFANSQHDISEQVLWNFLVDLLLAVKHLHDFHLLHLDIKPENIFITHDNVCKLGDFGLIFDLKMGDITTAQEGDSKYLAPEMLDGRIGKPADIYSLGLTMLELACDLDLPSNGIGWQMLRNGQLPEDLMTHLSPDLGRLIRWMMDPDPDRRPSAEQLMRDSAIQSHYYKRSLYLWFHEISTSARSAFLTVWLVVTSLLALLFKPLWHWIGGDSLTSKQQQTPKAVPGGHTPRTDQSAVFQRLLFENSFSDDDEQSSVLHNMTSIHEAASMSPVKFEMLNDDTSSTSSANSSSEDCARVKQQALLNSTPKENRFRARQLNGVKRAHTTERMQRVKSPVLSSNVSISPSTMRRTNQEAGMNTPSVRQTTASRLFKDGLCLSPIPLNISRYRSSPFRSRQIIDHGSSGEEM</sequence>
<comment type="catalytic activity">
    <reaction evidence="16">
        <text>L-threonyl-[protein] + ATP = O-phospho-L-threonyl-[protein] + ADP + H(+)</text>
        <dbReference type="Rhea" id="RHEA:46608"/>
        <dbReference type="Rhea" id="RHEA-COMP:11060"/>
        <dbReference type="Rhea" id="RHEA-COMP:11605"/>
        <dbReference type="ChEBI" id="CHEBI:15378"/>
        <dbReference type="ChEBI" id="CHEBI:30013"/>
        <dbReference type="ChEBI" id="CHEBI:30616"/>
        <dbReference type="ChEBI" id="CHEBI:61977"/>
        <dbReference type="ChEBI" id="CHEBI:456216"/>
        <dbReference type="EC" id="2.7.11.1"/>
    </reaction>
</comment>
<dbReference type="WBParaSite" id="PSAMB.scaffold1401size32027.g12878.t1">
    <property type="protein sequence ID" value="PSAMB.scaffold1401size32027.g12878.t1"/>
    <property type="gene ID" value="PSAMB.scaffold1401size32027.g12878"/>
</dbReference>
<keyword evidence="8" id="KW-0418">Kinase</keyword>
<keyword evidence="12" id="KW-0333">Golgi apparatus</keyword>
<evidence type="ECO:0000256" key="3">
    <source>
        <dbReference type="ARBA" id="ARBA00022527"/>
    </source>
</evidence>
<evidence type="ECO:0000256" key="21">
    <source>
        <dbReference type="PROSITE-ProRule" id="PRU10141"/>
    </source>
</evidence>
<dbReference type="Gene3D" id="1.10.510.10">
    <property type="entry name" value="Transferase(Phosphotransferase) domain 1"/>
    <property type="match status" value="1"/>
</dbReference>
<evidence type="ECO:0000256" key="1">
    <source>
        <dbReference type="ARBA" id="ARBA00004395"/>
    </source>
</evidence>
<evidence type="ECO:0000256" key="8">
    <source>
        <dbReference type="ARBA" id="ARBA00022777"/>
    </source>
</evidence>
<dbReference type="InterPro" id="IPR050339">
    <property type="entry name" value="CC_SR_Kinase"/>
</dbReference>
<dbReference type="FunFam" id="1.10.510.10:FF:000315">
    <property type="entry name" value="membrane-associated tyrosine- and threonine-specific cdc2-inhibitory kinase"/>
    <property type="match status" value="1"/>
</dbReference>
<evidence type="ECO:0000256" key="15">
    <source>
        <dbReference type="ARBA" id="ARBA00037982"/>
    </source>
</evidence>
<dbReference type="PANTHER" id="PTHR11042:SF183">
    <property type="entry name" value="MEMBRANE-ASSOCIATED TYROSINE- AND THREONINE-SPECIFIC CDC2-INHIBITORY KINASE"/>
    <property type="match status" value="1"/>
</dbReference>
<dbReference type="AlphaFoldDB" id="A0A914UZS3"/>
<evidence type="ECO:0000256" key="20">
    <source>
        <dbReference type="ARBA" id="ARBA00084081"/>
    </source>
</evidence>
<evidence type="ECO:0000256" key="19">
    <source>
        <dbReference type="ARBA" id="ARBA00074601"/>
    </source>
</evidence>
<evidence type="ECO:0000256" key="22">
    <source>
        <dbReference type="SAM" id="MobiDB-lite"/>
    </source>
</evidence>
<evidence type="ECO:0000256" key="14">
    <source>
        <dbReference type="ARBA" id="ARBA00023306"/>
    </source>
</evidence>
<comment type="similarity">
    <text evidence="15">Belongs to the protein kinase superfamily. Ser/Thr protein kinase family. GCN2 subfamily.</text>
</comment>
<dbReference type="InterPro" id="IPR008271">
    <property type="entry name" value="Ser/Thr_kinase_AS"/>
</dbReference>
<evidence type="ECO:0000313" key="24">
    <source>
        <dbReference type="Proteomes" id="UP000887566"/>
    </source>
</evidence>
<name>A0A914UZS3_9BILA</name>
<dbReference type="InterPro" id="IPR011009">
    <property type="entry name" value="Kinase-like_dom_sf"/>
</dbReference>
<dbReference type="GO" id="GO:0005524">
    <property type="term" value="F:ATP binding"/>
    <property type="evidence" value="ECO:0007669"/>
    <property type="project" value="UniProtKB-UniRule"/>
</dbReference>
<dbReference type="GO" id="GO:0004674">
    <property type="term" value="F:protein serine/threonine kinase activity"/>
    <property type="evidence" value="ECO:0007669"/>
    <property type="project" value="UniProtKB-KW"/>
</dbReference>
<dbReference type="GO" id="GO:0005634">
    <property type="term" value="C:nucleus"/>
    <property type="evidence" value="ECO:0007669"/>
    <property type="project" value="TreeGrafter"/>
</dbReference>
<dbReference type="EC" id="2.7.11.1" evidence="2"/>
<dbReference type="Gene3D" id="3.30.200.20">
    <property type="entry name" value="Phosphorylase Kinase, domain 1"/>
    <property type="match status" value="1"/>
</dbReference>
<dbReference type="FunFam" id="3.30.200.20:FF:000280">
    <property type="entry name" value="membrane-associated tyrosine- and threonine-specific cdc2-inhibitory kinase"/>
    <property type="match status" value="1"/>
</dbReference>
<keyword evidence="6" id="KW-0479">Metal-binding</keyword>
<dbReference type="PROSITE" id="PS50011">
    <property type="entry name" value="PROTEIN_KINASE_DOM"/>
    <property type="match status" value="1"/>
</dbReference>
<dbReference type="GO" id="GO:0110031">
    <property type="term" value="P:negative regulation of G2/MI transition of meiotic cell cycle"/>
    <property type="evidence" value="ECO:0007669"/>
    <property type="project" value="TreeGrafter"/>
</dbReference>
<feature type="region of interest" description="Disordered" evidence="22">
    <location>
        <begin position="516"/>
        <end position="548"/>
    </location>
</feature>
<evidence type="ECO:0000259" key="23">
    <source>
        <dbReference type="PROSITE" id="PS50011"/>
    </source>
</evidence>
<dbReference type="GO" id="GO:0000139">
    <property type="term" value="C:Golgi membrane"/>
    <property type="evidence" value="ECO:0007669"/>
    <property type="project" value="UniProtKB-SubCell"/>
</dbReference>
<evidence type="ECO:0000256" key="5">
    <source>
        <dbReference type="ARBA" id="ARBA00022679"/>
    </source>
</evidence>
<dbReference type="Proteomes" id="UP000887566">
    <property type="component" value="Unplaced"/>
</dbReference>
<evidence type="ECO:0000256" key="6">
    <source>
        <dbReference type="ARBA" id="ARBA00022723"/>
    </source>
</evidence>
<feature type="domain" description="Protein kinase" evidence="23">
    <location>
        <begin position="101"/>
        <end position="355"/>
    </location>
</feature>
<feature type="compositionally biased region" description="Polar residues" evidence="22">
    <location>
        <begin position="523"/>
        <end position="548"/>
    </location>
</feature>
<evidence type="ECO:0000256" key="4">
    <source>
        <dbReference type="ARBA" id="ARBA00022553"/>
    </source>
</evidence>